<gene>
    <name evidence="1" type="ORF">AFUS01_LOCUS40431</name>
</gene>
<evidence type="ECO:0000313" key="1">
    <source>
        <dbReference type="EMBL" id="CAG7830644.1"/>
    </source>
</evidence>
<feature type="non-terminal residue" evidence="1">
    <location>
        <position position="1"/>
    </location>
</feature>
<evidence type="ECO:0000313" key="2">
    <source>
        <dbReference type="Proteomes" id="UP000708208"/>
    </source>
</evidence>
<accession>A0A8J2LEA7</accession>
<protein>
    <submittedName>
        <fullName evidence="1">Uncharacterized protein</fullName>
    </submittedName>
</protein>
<feature type="non-terminal residue" evidence="1">
    <location>
        <position position="19"/>
    </location>
</feature>
<dbReference type="EMBL" id="CAJVCH010556817">
    <property type="protein sequence ID" value="CAG7830644.1"/>
    <property type="molecule type" value="Genomic_DNA"/>
</dbReference>
<dbReference type="AlphaFoldDB" id="A0A8J2LEA7"/>
<reference evidence="1" key="1">
    <citation type="submission" date="2021-06" db="EMBL/GenBank/DDBJ databases">
        <authorList>
            <person name="Hodson N. C."/>
            <person name="Mongue J. A."/>
            <person name="Jaron S. K."/>
        </authorList>
    </citation>
    <scope>NUCLEOTIDE SEQUENCE</scope>
</reference>
<dbReference type="Proteomes" id="UP000708208">
    <property type="component" value="Unassembled WGS sequence"/>
</dbReference>
<proteinExistence type="predicted"/>
<sequence>TEIALEWPNFYSSLPELRT</sequence>
<comment type="caution">
    <text evidence="1">The sequence shown here is derived from an EMBL/GenBank/DDBJ whole genome shotgun (WGS) entry which is preliminary data.</text>
</comment>
<name>A0A8J2LEA7_9HEXA</name>
<organism evidence="1 2">
    <name type="scientific">Allacma fusca</name>
    <dbReference type="NCBI Taxonomy" id="39272"/>
    <lineage>
        <taxon>Eukaryota</taxon>
        <taxon>Metazoa</taxon>
        <taxon>Ecdysozoa</taxon>
        <taxon>Arthropoda</taxon>
        <taxon>Hexapoda</taxon>
        <taxon>Collembola</taxon>
        <taxon>Symphypleona</taxon>
        <taxon>Sminthuridae</taxon>
        <taxon>Allacma</taxon>
    </lineage>
</organism>
<keyword evidence="2" id="KW-1185">Reference proteome</keyword>